<dbReference type="PANTHER" id="PTHR43318">
    <property type="entry name" value="UDP-N-ACETYLGLUCOSAMINE 4,6-DEHYDRATASE"/>
    <property type="match status" value="1"/>
</dbReference>
<dbReference type="eggNOG" id="COG1086">
    <property type="taxonomic scope" value="Bacteria"/>
</dbReference>
<evidence type="ECO:0000256" key="1">
    <source>
        <dbReference type="ARBA" id="ARBA00007430"/>
    </source>
</evidence>
<keyword evidence="2" id="KW-0812">Transmembrane</keyword>
<feature type="domain" description="Polysaccharide biosynthesis protein CapD-like" evidence="3">
    <location>
        <begin position="314"/>
        <end position="610"/>
    </location>
</feature>
<dbReference type="InterPro" id="IPR036291">
    <property type="entry name" value="NAD(P)-bd_dom_sf"/>
</dbReference>
<keyword evidence="2" id="KW-1133">Transmembrane helix</keyword>
<dbReference type="Gene3D" id="3.40.50.720">
    <property type="entry name" value="NAD(P)-binding Rossmann-like Domain"/>
    <property type="match status" value="2"/>
</dbReference>
<gene>
    <name evidence="4" type="ordered locus">bll5925</name>
</gene>
<dbReference type="HOGENOM" id="CLU_013560_5_0_5"/>
<reference evidence="5" key="1">
    <citation type="journal article" date="2002" name="DNA Res.">
        <title>Complete genomic sequence of nitrogen-fixing symbiotic bacterium Bradyrhizobium japonicum USDA110.</title>
        <authorList>
            <person name="Kaneko T."/>
            <person name="Nakamura Y."/>
            <person name="Sato S."/>
            <person name="Minamisawa K."/>
            <person name="Uchiumi T."/>
            <person name="Sasamoto S."/>
            <person name="Watanabe A."/>
            <person name="Idesawa K."/>
            <person name="Iriguchi M."/>
            <person name="Kawashima K."/>
            <person name="Kohara M."/>
            <person name="Matsumoto M."/>
            <person name="Shimpo S."/>
            <person name="Tsuruoka H."/>
            <person name="Wada T."/>
            <person name="Yamada M."/>
            <person name="Tabata S."/>
        </authorList>
    </citation>
    <scope>NUCLEOTIDE SEQUENCE [LARGE SCALE GENOMIC DNA]</scope>
    <source>
        <strain evidence="5">JCM 10833 / BCRC 13528 / IAM 13628 / NBRC 14792 / USDA 110</strain>
    </source>
</reference>
<dbReference type="OrthoDB" id="9803111at2"/>
<evidence type="ECO:0000313" key="5">
    <source>
        <dbReference type="Proteomes" id="UP000002526"/>
    </source>
</evidence>
<dbReference type="InParanoid" id="Q89HR5"/>
<keyword evidence="5" id="KW-1185">Reference proteome</keyword>
<dbReference type="PhylomeDB" id="Q89HR5"/>
<proteinExistence type="inferred from homology"/>
<feature type="transmembrane region" description="Helical" evidence="2">
    <location>
        <begin position="64"/>
        <end position="86"/>
    </location>
</feature>
<dbReference type="InterPro" id="IPR051203">
    <property type="entry name" value="Polysaccharide_Synthase-Rel"/>
</dbReference>
<dbReference type="AlphaFoldDB" id="Q89HR5"/>
<dbReference type="PATRIC" id="fig|224911.5.peg.6047"/>
<evidence type="ECO:0000259" key="3">
    <source>
        <dbReference type="Pfam" id="PF02719"/>
    </source>
</evidence>
<dbReference type="SUPFAM" id="SSF51735">
    <property type="entry name" value="NAD(P)-binding Rossmann-fold domains"/>
    <property type="match status" value="1"/>
</dbReference>
<evidence type="ECO:0000256" key="2">
    <source>
        <dbReference type="SAM" id="Phobius"/>
    </source>
</evidence>
<dbReference type="Pfam" id="PF02719">
    <property type="entry name" value="Polysacc_synt_2"/>
    <property type="match status" value="1"/>
</dbReference>
<keyword evidence="2" id="KW-0472">Membrane</keyword>
<accession>Q89HR5</accession>
<name>Q89HR5_BRADU</name>
<dbReference type="EnsemblBacteria" id="BAC51190">
    <property type="protein sequence ID" value="BAC51190"/>
    <property type="gene ID" value="BAC51190"/>
</dbReference>
<feature type="transmembrane region" description="Helical" evidence="2">
    <location>
        <begin position="27"/>
        <end position="52"/>
    </location>
</feature>
<dbReference type="Proteomes" id="UP000002526">
    <property type="component" value="Chromosome"/>
</dbReference>
<protein>
    <submittedName>
        <fullName evidence="4">Bll5925 protein</fullName>
    </submittedName>
</protein>
<dbReference type="CDD" id="cd05237">
    <property type="entry name" value="UDP_invert_4-6DH_SDR_e"/>
    <property type="match status" value="1"/>
</dbReference>
<feature type="transmembrane region" description="Helical" evidence="2">
    <location>
        <begin position="126"/>
        <end position="153"/>
    </location>
</feature>
<dbReference type="STRING" id="224911.AAV28_27165"/>
<organism evidence="4 5">
    <name type="scientific">Bradyrhizobium diazoefficiens (strain JCM 10833 / BCRC 13528 / IAM 13628 / NBRC 14792 / USDA 110)</name>
    <dbReference type="NCBI Taxonomy" id="224911"/>
    <lineage>
        <taxon>Bacteria</taxon>
        <taxon>Pseudomonadati</taxon>
        <taxon>Pseudomonadota</taxon>
        <taxon>Alphaproteobacteria</taxon>
        <taxon>Hyphomicrobiales</taxon>
        <taxon>Nitrobacteraceae</taxon>
        <taxon>Bradyrhizobium</taxon>
    </lineage>
</organism>
<dbReference type="EMBL" id="BA000040">
    <property type="protein sequence ID" value="BAC51190.1"/>
    <property type="molecule type" value="Genomic_DNA"/>
</dbReference>
<evidence type="ECO:0000313" key="4">
    <source>
        <dbReference type="EMBL" id="BAC51190.1"/>
    </source>
</evidence>
<dbReference type="KEGG" id="bja:bll5925"/>
<sequence>MGYQRGQVATNGIFIGRRMTRLSHLTLRNFLIALHDLLATTAALFAAFYLRFEGGDGFYDRLPLLFQILPYFLAFSVVVFFVFNLTTTKWRFISLPDALNIIRVASVLTVALLVLDYIFVAPNVRGAFFLGKVTIVLYWFLEISFLSALRMTYRYFRYTRVRRHARTEDAAPTLLIGRAADAEVLLRGIESGAIKRIWPIGVLSPSNSDRGQLIRNVPVLGGIDDIEDVIGDFAKRNKPIARLIMTPSAFEPEAHPESILMRARKLGVIVNRMPSLESGDTPRLTAVAVEDLLLRPSETIDYERLEALIRGKAVIVTGGGGSIGSEICERVVAFGAARLLIVENSEPALYAVTEALAAQGSAAAVEGRIADIRDRERIMRLMAEFKPDIVFHAAALKHVPILERDWSEGVKTNIFGSINVADAAQSAGAEAMVMISTDKAIEPVSMLGLTKRFAEMYCQALDHDLSAGSGGARPMRLISVRFGNVLASNGSVVPKFKAQIEAGGPVTVTHPDMVRYFMTIREACDLVITAATHALGTQRSDVSVYVLNMGQPVKIVDLAERMIRLSGLQPGYDIEIVFTGMRPGERLHEILFASEEPTREIGVAGIMAAQPNEPPMQTLRKWIAALEQAIARDDRATIRTILKDAVPEFGSTAA</sequence>
<feature type="transmembrane region" description="Helical" evidence="2">
    <location>
        <begin position="98"/>
        <end position="120"/>
    </location>
</feature>
<comment type="similarity">
    <text evidence="1">Belongs to the polysaccharide synthase family.</text>
</comment>
<dbReference type="PANTHER" id="PTHR43318:SF1">
    <property type="entry name" value="POLYSACCHARIDE BIOSYNTHESIS PROTEIN EPSC-RELATED"/>
    <property type="match status" value="1"/>
</dbReference>
<dbReference type="InterPro" id="IPR003869">
    <property type="entry name" value="Polysac_CapD-like"/>
</dbReference>